<keyword evidence="3" id="KW-0732">Signal</keyword>
<reference evidence="4" key="2">
    <citation type="journal article" date="2021" name="PeerJ">
        <title>Extensive microbial diversity within the chicken gut microbiome revealed by metagenomics and culture.</title>
        <authorList>
            <person name="Gilroy R."/>
            <person name="Ravi A."/>
            <person name="Getino M."/>
            <person name="Pursley I."/>
            <person name="Horton D.L."/>
            <person name="Alikhan N.F."/>
            <person name="Baker D."/>
            <person name="Gharbi K."/>
            <person name="Hall N."/>
            <person name="Watson M."/>
            <person name="Adriaenssens E.M."/>
            <person name="Foster-Nyarko E."/>
            <person name="Jarju S."/>
            <person name="Secka A."/>
            <person name="Antonio M."/>
            <person name="Oren A."/>
            <person name="Chaudhuri R.R."/>
            <person name="La Ragione R."/>
            <person name="Hildebrand F."/>
            <person name="Pallen M.J."/>
        </authorList>
    </citation>
    <scope>NUCLEOTIDE SEQUENCE</scope>
    <source>
        <strain evidence="4">9366</strain>
    </source>
</reference>
<evidence type="ECO:0000313" key="5">
    <source>
        <dbReference type="Proteomes" id="UP000824145"/>
    </source>
</evidence>
<keyword evidence="2" id="KW-1133">Transmembrane helix</keyword>
<feature type="compositionally biased region" description="Basic and acidic residues" evidence="1">
    <location>
        <begin position="1379"/>
        <end position="1391"/>
    </location>
</feature>
<sequence length="1400" mass="151288">MRKKSLTFLILVIVMIASLAAALIACDPDDPAADDTSYSTTLIANGNFDEASGDSQPMTPSSWTGEEGSTSSSTQYKTPNGSSNLSAGVIDLADERGYRNDFGSIAPGKKGEDDNILAIYNKTATSYKYTSASVTLSADKVYKLSVWVKTDIYTDASYYNSWLNRDSDETQELDENRTGAYVYVNGVAYAAFEAINTGGQWQELVTYIDTHNSSGGSITVILSLGTGNWSTGYMTAGYAFFDNITLIDLNEEYADGDSEFVDGDSSLDEDAADAKAIADFNAATVGTAKDAEDDHSVHTAKYDMGSGDTSFDYVTKTSTPYSSSRWTGAAGKKTDGTNFSTSSTNLQRGVIDAENADLSVISGASEYEGLVLDAHESVTYSYGESNSRSYGNVLYIQGRNENVYGYSSNTTYTIEANNYYKVSVWVKTYIKNGSGAAVRLTSGDDDENIVSLSNISTNGAWQEYSLYLRGNQYRENTVTLELWLGESNTAGTKGIVFFDSVAISKISAEDYAAAEKGTNVAKDDMLTPEEDYEYYGMSSGKNVLDYAAKASSSSFTQLANAGETADGIAVDKALQDRDEDGVWLINNKVPAYASISPVVDVDADAGVDTSNLIKLAPNSYLALSVWIKTSEITKGGLTVTLYNYDIKAIEEDLEESNKTDYSDLSSYRSSVSSLSSLTSETLEDFKIDGVNDYIMVTFMVQSGKETAYLGFEFALGSGTPSNSSSYVKGYAMISNVMTEKITAADYSSASSASNLAKGSISGSSSSVEIASNGYFNTSDISGTNSLYADDDNEFDFSTNRKDNVLALPDGWSATDSSLLKAYLDRDDASDPAQNYAFGGVLDLDGDMSGYTEDIAGVNSSIKELLGDTSTMFESAGEYSGLNAGNNVLALYSHRLAAFGFSSDEFTLSANSYYRVSVWAYAPETPVSVMISTGSDDSDHGYPNTVSTKDGWTEYVFYIQTGVSSVSASLSLYVGNCNYATDNTGESDYSALFTGATYQSMTEEDFDSLVSVERENTQTLSMLVDTMDNVSENDDDLNTPSDWTGSMIDSDASDDDVSAGVFDRQNHDWEELLDLNIASGEADEAIASAIYNSGVVDKNINNSSVETGIGDMVLVIYNHDDVRDDEGNLTGGAYSFNSASMSLSAGKYYKITVWVLTYKLGKDDSARVILTLGNSTYTFGASVDEDSSAVDKARRINTSTYDEDGNETVGSWQEISFYVYIDEDVEESVSGTLTLQLGDKDEWVSGYAFFDNFSCVEISERTEGETTVTPAKIVSDMVGFDVVYTDSENAENNNVFCDENAFNEDGSIKDDAKLAGNYIVRYTQADAEKAPEEEDPDGDGDSTSDLLWLYIVSGIIGGLIVIAVIVVIARKVMSKRKRQKDVSKKSEFDRNYGGRSNARKK</sequence>
<organism evidence="4 5">
    <name type="scientific">Candidatus Caccalectryoclostridium excrementigallinarum</name>
    <dbReference type="NCBI Taxonomy" id="2840710"/>
    <lineage>
        <taxon>Bacteria</taxon>
        <taxon>Bacillati</taxon>
        <taxon>Bacillota</taxon>
        <taxon>Clostridia</taxon>
        <taxon>Christensenellales</taxon>
        <taxon>Christensenellaceae</taxon>
        <taxon>Christensenellaceae incertae sedis</taxon>
        <taxon>Candidatus Caccalectryoclostridium</taxon>
    </lineage>
</organism>
<evidence type="ECO:0000256" key="1">
    <source>
        <dbReference type="SAM" id="MobiDB-lite"/>
    </source>
</evidence>
<keyword evidence="2" id="KW-0472">Membrane</keyword>
<protein>
    <recommendedName>
        <fullName evidence="6">CBM-cenC domain-containing protein</fullName>
    </recommendedName>
</protein>
<evidence type="ECO:0008006" key="6">
    <source>
        <dbReference type="Google" id="ProtNLM"/>
    </source>
</evidence>
<feature type="signal peptide" evidence="3">
    <location>
        <begin position="1"/>
        <end position="20"/>
    </location>
</feature>
<feature type="region of interest" description="Disordered" evidence="1">
    <location>
        <begin position="1378"/>
        <end position="1400"/>
    </location>
</feature>
<gene>
    <name evidence="4" type="ORF">IAB07_05805</name>
</gene>
<feature type="compositionally biased region" description="Low complexity" evidence="1">
    <location>
        <begin position="61"/>
        <end position="74"/>
    </location>
</feature>
<feature type="transmembrane region" description="Helical" evidence="2">
    <location>
        <begin position="1346"/>
        <end position="1368"/>
    </location>
</feature>
<comment type="caution">
    <text evidence="4">The sequence shown here is derived from an EMBL/GenBank/DDBJ whole genome shotgun (WGS) entry which is preliminary data.</text>
</comment>
<name>A0A9D1SKS8_9FIRM</name>
<feature type="region of interest" description="Disordered" evidence="1">
    <location>
        <begin position="47"/>
        <end position="83"/>
    </location>
</feature>
<reference evidence="4" key="1">
    <citation type="submission" date="2020-10" db="EMBL/GenBank/DDBJ databases">
        <authorList>
            <person name="Gilroy R."/>
        </authorList>
    </citation>
    <scope>NUCLEOTIDE SEQUENCE</scope>
    <source>
        <strain evidence="4">9366</strain>
    </source>
</reference>
<proteinExistence type="predicted"/>
<feature type="chain" id="PRO_5038714072" description="CBM-cenC domain-containing protein" evidence="3">
    <location>
        <begin position="21"/>
        <end position="1400"/>
    </location>
</feature>
<dbReference type="PROSITE" id="PS51257">
    <property type="entry name" value="PROKAR_LIPOPROTEIN"/>
    <property type="match status" value="1"/>
</dbReference>
<dbReference type="EMBL" id="DVNJ01000031">
    <property type="protein sequence ID" value="HIU63262.1"/>
    <property type="molecule type" value="Genomic_DNA"/>
</dbReference>
<dbReference type="Gene3D" id="2.60.120.260">
    <property type="entry name" value="Galactose-binding domain-like"/>
    <property type="match status" value="3"/>
</dbReference>
<accession>A0A9D1SKS8</accession>
<evidence type="ECO:0000313" key="4">
    <source>
        <dbReference type="EMBL" id="HIU63262.1"/>
    </source>
</evidence>
<evidence type="ECO:0000256" key="3">
    <source>
        <dbReference type="SAM" id="SignalP"/>
    </source>
</evidence>
<keyword evidence="2" id="KW-0812">Transmembrane</keyword>
<evidence type="ECO:0000256" key="2">
    <source>
        <dbReference type="SAM" id="Phobius"/>
    </source>
</evidence>
<dbReference type="Proteomes" id="UP000824145">
    <property type="component" value="Unassembled WGS sequence"/>
</dbReference>